<organism evidence="1 2">
    <name type="scientific">Purpureocillium lavendulum</name>
    <dbReference type="NCBI Taxonomy" id="1247861"/>
    <lineage>
        <taxon>Eukaryota</taxon>
        <taxon>Fungi</taxon>
        <taxon>Dikarya</taxon>
        <taxon>Ascomycota</taxon>
        <taxon>Pezizomycotina</taxon>
        <taxon>Sordariomycetes</taxon>
        <taxon>Hypocreomycetidae</taxon>
        <taxon>Hypocreales</taxon>
        <taxon>Ophiocordycipitaceae</taxon>
        <taxon>Purpureocillium</taxon>
    </lineage>
</organism>
<dbReference type="Proteomes" id="UP001163105">
    <property type="component" value="Unassembled WGS sequence"/>
</dbReference>
<comment type="caution">
    <text evidence="1">The sequence shown here is derived from an EMBL/GenBank/DDBJ whole genome shotgun (WGS) entry which is preliminary data.</text>
</comment>
<evidence type="ECO:0000313" key="2">
    <source>
        <dbReference type="Proteomes" id="UP001163105"/>
    </source>
</evidence>
<protein>
    <submittedName>
        <fullName evidence="1">Uncharacterized protein</fullName>
    </submittedName>
</protein>
<evidence type="ECO:0000313" key="1">
    <source>
        <dbReference type="EMBL" id="KAJ6436721.1"/>
    </source>
</evidence>
<dbReference type="AlphaFoldDB" id="A0AB34FEA4"/>
<gene>
    <name evidence="1" type="ORF">O9K51_10685</name>
</gene>
<name>A0AB34FEA4_9HYPO</name>
<proteinExistence type="predicted"/>
<sequence>MQHFQSLRASKKAIQKRGYLASASFKVGLYKEGSSNPVTELFALASGYENREAHEDLISEKPGHMPRLRVRGV</sequence>
<reference evidence="1" key="1">
    <citation type="submission" date="2023-01" db="EMBL/GenBank/DDBJ databases">
        <title>The growth and conidiation of Purpureocillium lavendulum are regulated by nitrogen source and histone H3K14 acetylation.</title>
        <authorList>
            <person name="Tang P."/>
            <person name="Han J."/>
            <person name="Zhang C."/>
            <person name="Tang P."/>
            <person name="Qi F."/>
            <person name="Zhang K."/>
            <person name="Liang L."/>
        </authorList>
    </citation>
    <scope>NUCLEOTIDE SEQUENCE</scope>
    <source>
        <strain evidence="1">YMF1.00683</strain>
    </source>
</reference>
<dbReference type="EMBL" id="JAQHRD010000017">
    <property type="protein sequence ID" value="KAJ6436721.1"/>
    <property type="molecule type" value="Genomic_DNA"/>
</dbReference>
<accession>A0AB34FEA4</accession>
<keyword evidence="2" id="KW-1185">Reference proteome</keyword>